<evidence type="ECO:0000313" key="7">
    <source>
        <dbReference type="Proteomes" id="UP000494301"/>
    </source>
</evidence>
<evidence type="ECO:0000313" key="6">
    <source>
        <dbReference type="EMBL" id="CAB3966586.1"/>
    </source>
</evidence>
<reference evidence="6 7" key="1">
    <citation type="submission" date="2020-04" db="EMBL/GenBank/DDBJ databases">
        <authorList>
            <person name="Depoorter E."/>
        </authorList>
    </citation>
    <scope>NUCLEOTIDE SEQUENCE [LARGE SCALE GENOMIC DNA]</scope>
    <source>
        <strain evidence="6 7">BCC0217</strain>
    </source>
</reference>
<name>A0A6J5J4Q2_9BURK</name>
<dbReference type="Pfam" id="PF14361">
    <property type="entry name" value="RsbRD_N"/>
    <property type="match status" value="1"/>
</dbReference>
<dbReference type="PANTHER" id="PTHR33744">
    <property type="entry name" value="CARBOHYDRATE DIACID REGULATOR"/>
    <property type="match status" value="1"/>
</dbReference>
<feature type="domain" description="RsbT co-antagonist protein RsbRD N-terminal" evidence="4">
    <location>
        <begin position="36"/>
        <end position="162"/>
    </location>
</feature>
<evidence type="ECO:0000259" key="4">
    <source>
        <dbReference type="Pfam" id="PF14361"/>
    </source>
</evidence>
<dbReference type="InterPro" id="IPR041522">
    <property type="entry name" value="CdaR_GGDEF"/>
</dbReference>
<accession>A0A6J5J4Q2</accession>
<evidence type="ECO:0000256" key="1">
    <source>
        <dbReference type="ARBA" id="ARBA00006754"/>
    </source>
</evidence>
<evidence type="ECO:0000256" key="2">
    <source>
        <dbReference type="SAM" id="MobiDB-lite"/>
    </source>
</evidence>
<feature type="region of interest" description="Disordered" evidence="2">
    <location>
        <begin position="412"/>
        <end position="437"/>
    </location>
</feature>
<comment type="similarity">
    <text evidence="1">Belongs to the CdaR family.</text>
</comment>
<dbReference type="Proteomes" id="UP000494301">
    <property type="component" value="Unassembled WGS sequence"/>
</dbReference>
<evidence type="ECO:0000259" key="3">
    <source>
        <dbReference type="Pfam" id="PF13556"/>
    </source>
</evidence>
<protein>
    <submittedName>
        <fullName evidence="6">PucR family transcriptional regulator</fullName>
    </submittedName>
</protein>
<gene>
    <name evidence="6" type="ORF">BLA3211_04004</name>
</gene>
<dbReference type="Pfam" id="PF13556">
    <property type="entry name" value="HTH_30"/>
    <property type="match status" value="1"/>
</dbReference>
<feature type="domain" description="PucR C-terminal helix-turn-helix" evidence="3">
    <location>
        <begin position="350"/>
        <end position="408"/>
    </location>
</feature>
<sequence length="437" mass="48699">MPVIVPSLSSRLRDKLAELADDRAVIVESAYAILMKLEGYRDLAPTVRNDIFEAMSLQTDLCLRSLLTGKPCSAEVIDALQESARRRVHQNVPLQSILRAYQLGAREIWRVSAELGRADPALAEELLFDVSPYLFDFFDEQAQITAQAYTAEQHQQAWWRESLLHQFRDVIFHASGDAAMFAELAAALGLDATSPRVALAIDADLRDLPPVVRYDELERLVLIAARHLEVAREALVHAWHRERLVIWVPCTRGDTLSRCDQLVAERAARLVGAEPRMRNIGIGLMNHGADGWAASVTEALKAVDFAPRDGQSRRIHRYSSIAIEESVRGTPNVLRYLVSLIEQLSGEADLIATLAAYFESGQRRRVTAERLNIHPNTLIHRLERIETLLGASLDDPGWIAQLDIALKLRHAPSGSAAPEPVEPEPKPKPRRGRASAK</sequence>
<feature type="compositionally biased region" description="Basic residues" evidence="2">
    <location>
        <begin position="428"/>
        <end position="437"/>
    </location>
</feature>
<feature type="domain" description="CdaR GGDEF-like" evidence="5">
    <location>
        <begin position="178"/>
        <end position="304"/>
    </location>
</feature>
<dbReference type="InterPro" id="IPR051448">
    <property type="entry name" value="CdaR-like_regulators"/>
</dbReference>
<dbReference type="EMBL" id="CABWIL020000014">
    <property type="protein sequence ID" value="CAB3966586.1"/>
    <property type="molecule type" value="Genomic_DNA"/>
</dbReference>
<dbReference type="Pfam" id="PF17853">
    <property type="entry name" value="GGDEF_2"/>
    <property type="match status" value="1"/>
</dbReference>
<organism evidence="6 7">
    <name type="scientific">Burkholderia aenigmatica</name>
    <dbReference type="NCBI Taxonomy" id="2015348"/>
    <lineage>
        <taxon>Bacteria</taxon>
        <taxon>Pseudomonadati</taxon>
        <taxon>Pseudomonadota</taxon>
        <taxon>Betaproteobacteria</taxon>
        <taxon>Burkholderiales</taxon>
        <taxon>Burkholderiaceae</taxon>
        <taxon>Burkholderia</taxon>
        <taxon>Burkholderia cepacia complex</taxon>
    </lineage>
</organism>
<proteinExistence type="inferred from homology"/>
<dbReference type="InterPro" id="IPR042070">
    <property type="entry name" value="PucR_C-HTH_sf"/>
</dbReference>
<dbReference type="Gene3D" id="1.10.10.2840">
    <property type="entry name" value="PucR C-terminal helix-turn-helix domain"/>
    <property type="match status" value="1"/>
</dbReference>
<dbReference type="AlphaFoldDB" id="A0A6J5J4Q2"/>
<evidence type="ECO:0000259" key="5">
    <source>
        <dbReference type="Pfam" id="PF17853"/>
    </source>
</evidence>
<dbReference type="InterPro" id="IPR025751">
    <property type="entry name" value="RsbRD_N_dom"/>
</dbReference>
<dbReference type="RefSeq" id="WP_240201838.1">
    <property type="nucleotide sequence ID" value="NZ_CABWIL020000014.1"/>
</dbReference>
<dbReference type="InterPro" id="IPR025736">
    <property type="entry name" value="PucR_C-HTH_dom"/>
</dbReference>